<accession>A0A8J3Y6I4</accession>
<dbReference type="AlphaFoldDB" id="A0A8J3Y6I4"/>
<dbReference type="InterPro" id="IPR014729">
    <property type="entry name" value="Rossmann-like_a/b/a_fold"/>
</dbReference>
<evidence type="ECO:0000313" key="14">
    <source>
        <dbReference type="Proteomes" id="UP000652013"/>
    </source>
</evidence>
<evidence type="ECO:0000313" key="13">
    <source>
        <dbReference type="EMBL" id="GIJ02347.1"/>
    </source>
</evidence>
<dbReference type="Proteomes" id="UP000652013">
    <property type="component" value="Unassembled WGS sequence"/>
</dbReference>
<comment type="caution">
    <text evidence="13">The sequence shown here is derived from an EMBL/GenBank/DDBJ whole genome shotgun (WGS) entry which is preliminary data.</text>
</comment>
<dbReference type="Pfam" id="PF00733">
    <property type="entry name" value="Asn_synthase"/>
    <property type="match status" value="1"/>
</dbReference>
<dbReference type="PIRSF" id="PIRSF001589">
    <property type="entry name" value="Asn_synthetase_glu-h"/>
    <property type="match status" value="1"/>
</dbReference>
<keyword evidence="6 9" id="KW-0061">Asparagine biosynthesis</keyword>
<dbReference type="Pfam" id="PF13537">
    <property type="entry name" value="GATase_7"/>
    <property type="match status" value="1"/>
</dbReference>
<dbReference type="InterPro" id="IPR017932">
    <property type="entry name" value="GATase_2_dom"/>
</dbReference>
<keyword evidence="9" id="KW-0028">Amino-acid biosynthesis</keyword>
<dbReference type="GO" id="GO:0005524">
    <property type="term" value="F:ATP binding"/>
    <property type="evidence" value="ECO:0007669"/>
    <property type="project" value="UniProtKB-KW"/>
</dbReference>
<keyword evidence="14" id="KW-1185">Reference proteome</keyword>
<dbReference type="CDD" id="cd00712">
    <property type="entry name" value="AsnB"/>
    <property type="match status" value="1"/>
</dbReference>
<dbReference type="CDD" id="cd01991">
    <property type="entry name" value="Asn_synthase_B_C"/>
    <property type="match status" value="1"/>
</dbReference>
<evidence type="ECO:0000256" key="6">
    <source>
        <dbReference type="ARBA" id="ARBA00022888"/>
    </source>
</evidence>
<dbReference type="SUPFAM" id="SSF56235">
    <property type="entry name" value="N-terminal nucleophile aminohydrolases (Ntn hydrolases)"/>
    <property type="match status" value="1"/>
</dbReference>
<dbReference type="RefSeq" id="WP_203937626.1">
    <property type="nucleotide sequence ID" value="NZ_BAAAGJ010000012.1"/>
</dbReference>
<evidence type="ECO:0000256" key="8">
    <source>
        <dbReference type="ARBA" id="ARBA00048741"/>
    </source>
</evidence>
<comment type="catalytic activity">
    <reaction evidence="8">
        <text>L-aspartate + L-glutamine + ATP + H2O = L-asparagine + L-glutamate + AMP + diphosphate + H(+)</text>
        <dbReference type="Rhea" id="RHEA:12228"/>
        <dbReference type="ChEBI" id="CHEBI:15377"/>
        <dbReference type="ChEBI" id="CHEBI:15378"/>
        <dbReference type="ChEBI" id="CHEBI:29985"/>
        <dbReference type="ChEBI" id="CHEBI:29991"/>
        <dbReference type="ChEBI" id="CHEBI:30616"/>
        <dbReference type="ChEBI" id="CHEBI:33019"/>
        <dbReference type="ChEBI" id="CHEBI:58048"/>
        <dbReference type="ChEBI" id="CHEBI:58359"/>
        <dbReference type="ChEBI" id="CHEBI:456215"/>
        <dbReference type="EC" id="6.3.5.4"/>
    </reaction>
</comment>
<dbReference type="PANTHER" id="PTHR43284:SF1">
    <property type="entry name" value="ASPARAGINE SYNTHETASE"/>
    <property type="match status" value="1"/>
</dbReference>
<keyword evidence="7 9" id="KW-0315">Glutamine amidotransferase</keyword>
<evidence type="ECO:0000256" key="7">
    <source>
        <dbReference type="ARBA" id="ARBA00022962"/>
    </source>
</evidence>
<feature type="binding site" evidence="10">
    <location>
        <position position="110"/>
    </location>
    <ligand>
        <name>L-glutamine</name>
        <dbReference type="ChEBI" id="CHEBI:58359"/>
    </ligand>
</feature>
<reference evidence="13" key="1">
    <citation type="submission" date="2021-01" db="EMBL/GenBank/DDBJ databases">
        <title>Whole genome shotgun sequence of Spirilliplanes yamanashiensis NBRC 15828.</title>
        <authorList>
            <person name="Komaki H."/>
            <person name="Tamura T."/>
        </authorList>
    </citation>
    <scope>NUCLEOTIDE SEQUENCE</scope>
    <source>
        <strain evidence="13">NBRC 15828</strain>
    </source>
</reference>
<dbReference type="GO" id="GO:0006529">
    <property type="term" value="P:asparagine biosynthetic process"/>
    <property type="evidence" value="ECO:0007669"/>
    <property type="project" value="UniProtKB-KW"/>
</dbReference>
<dbReference type="InterPro" id="IPR029055">
    <property type="entry name" value="Ntn_hydrolases_N"/>
</dbReference>
<evidence type="ECO:0000256" key="3">
    <source>
        <dbReference type="ARBA" id="ARBA00012737"/>
    </source>
</evidence>
<dbReference type="EC" id="6.3.5.4" evidence="3"/>
<feature type="binding site" evidence="10">
    <location>
        <begin position="370"/>
        <end position="371"/>
    </location>
    <ligand>
        <name>ATP</name>
        <dbReference type="ChEBI" id="CHEBI:30616"/>
    </ligand>
</feature>
<evidence type="ECO:0000256" key="5">
    <source>
        <dbReference type="ARBA" id="ARBA00022840"/>
    </source>
</evidence>
<dbReference type="GO" id="GO:0005829">
    <property type="term" value="C:cytosol"/>
    <property type="evidence" value="ECO:0007669"/>
    <property type="project" value="TreeGrafter"/>
</dbReference>
<gene>
    <name evidence="13" type="primary">asnB_2</name>
    <name evidence="13" type="ORF">Sya03_16990</name>
</gene>
<evidence type="ECO:0000256" key="10">
    <source>
        <dbReference type="PIRSR" id="PIRSR001589-2"/>
    </source>
</evidence>
<protein>
    <recommendedName>
        <fullName evidence="3">asparagine synthase (glutamine-hydrolyzing)</fullName>
        <ecNumber evidence="3">6.3.5.4</ecNumber>
    </recommendedName>
</protein>
<dbReference type="EMBL" id="BOOY01000008">
    <property type="protein sequence ID" value="GIJ02347.1"/>
    <property type="molecule type" value="Genomic_DNA"/>
</dbReference>
<evidence type="ECO:0000256" key="1">
    <source>
        <dbReference type="ARBA" id="ARBA00005187"/>
    </source>
</evidence>
<evidence type="ECO:0000256" key="11">
    <source>
        <dbReference type="PIRSR" id="PIRSR001589-3"/>
    </source>
</evidence>
<name>A0A8J3Y6I4_9ACTN</name>
<comment type="pathway">
    <text evidence="1">Amino-acid biosynthesis; L-asparagine biosynthesis; L-asparagine from L-aspartate (L-Gln route): step 1/1.</text>
</comment>
<dbReference type="Gene3D" id="3.60.20.10">
    <property type="entry name" value="Glutamine Phosphoribosylpyrophosphate, subunit 1, domain 1"/>
    <property type="match status" value="1"/>
</dbReference>
<evidence type="ECO:0000256" key="2">
    <source>
        <dbReference type="ARBA" id="ARBA00005752"/>
    </source>
</evidence>
<proteinExistence type="inferred from homology"/>
<comment type="similarity">
    <text evidence="2">Belongs to the asparagine synthetase family.</text>
</comment>
<sequence>MCGLSVFISTLPTTGLPDAASAQAFAAALSTIRHRGPDDTRIEYGPGVAFGFQRLAIIDLEESTQPAHYPPDGPEQGRWTVVFNGEIYNYRELRAELARDHGATFATHGDTEVLAAAFHVWGPAALPRLRGMFAFVAYDHSTGTVHAARDAFGIKPLYTLLTPDGLFLASEKKVLSGFADEAAGVDPDALAHYLTLQYVPEPFTLHRQIRRLEPGRRLTWSPGGEPRVERWFRPDLRPAATTPERAQGLIRDALRDSVRAHLVADVPVGAFLSSGIDSSAVVALASEVDPDIHAFTAGFGEAGYSEIEIAQDTAQQLGVRLTPTVVTDADVLRELPRIAWYLDDPVADPSLIPLWFLARTASRHVTVVLSGEGSDELFGGYRIYREPASLAALDRLPAPMKRGLHALAEVMPEGVRGRSFLQRGTTPIEERYYGNARIFSPAEKAALMRFEAAPHTAVTAPVYAEAEALDPAATMQYVDLATWLPGDILTKADRMSMAHSLELRVPFLDRVVYAAAASLPTELKLPRGSVDTKVVLRRAMAGIVPDSVLHRAKLGFPTPTRVWLRGEIGEWADDLLATSPTRDLLDLEYARGLLAAHRAGVADHSRKVWTVVMFCLWHAVSVERSIAVGHAPEVGLAA</sequence>
<feature type="active site" description="For GATase activity" evidence="9">
    <location>
        <position position="2"/>
    </location>
</feature>
<dbReference type="InterPro" id="IPR051786">
    <property type="entry name" value="ASN_synthetase/amidase"/>
</dbReference>
<dbReference type="InterPro" id="IPR001962">
    <property type="entry name" value="Asn_synthase"/>
</dbReference>
<keyword evidence="4 10" id="KW-0547">Nucleotide-binding</keyword>
<keyword evidence="5 10" id="KW-0067">ATP-binding</keyword>
<dbReference type="NCBIfam" id="TIGR01536">
    <property type="entry name" value="asn_synth_AEB"/>
    <property type="match status" value="1"/>
</dbReference>
<evidence type="ECO:0000259" key="12">
    <source>
        <dbReference type="PROSITE" id="PS51278"/>
    </source>
</evidence>
<dbReference type="PROSITE" id="PS51278">
    <property type="entry name" value="GATASE_TYPE_2"/>
    <property type="match status" value="1"/>
</dbReference>
<dbReference type="InterPro" id="IPR006426">
    <property type="entry name" value="Asn_synth_AEB"/>
</dbReference>
<evidence type="ECO:0000256" key="4">
    <source>
        <dbReference type="ARBA" id="ARBA00022741"/>
    </source>
</evidence>
<dbReference type="InterPro" id="IPR033738">
    <property type="entry name" value="AsnB_N"/>
</dbReference>
<dbReference type="GO" id="GO:0004066">
    <property type="term" value="F:asparagine synthase (glutamine-hydrolyzing) activity"/>
    <property type="evidence" value="ECO:0007669"/>
    <property type="project" value="UniProtKB-EC"/>
</dbReference>
<organism evidence="13 14">
    <name type="scientific">Spirilliplanes yamanashiensis</name>
    <dbReference type="NCBI Taxonomy" id="42233"/>
    <lineage>
        <taxon>Bacteria</taxon>
        <taxon>Bacillati</taxon>
        <taxon>Actinomycetota</taxon>
        <taxon>Actinomycetes</taxon>
        <taxon>Micromonosporales</taxon>
        <taxon>Micromonosporaceae</taxon>
        <taxon>Spirilliplanes</taxon>
    </lineage>
</organism>
<feature type="domain" description="Glutamine amidotransferase type-2" evidence="12">
    <location>
        <begin position="2"/>
        <end position="223"/>
    </location>
</feature>
<dbReference type="Gene3D" id="3.40.50.620">
    <property type="entry name" value="HUPs"/>
    <property type="match status" value="1"/>
</dbReference>
<feature type="site" description="Important for beta-aspartyl-AMP intermediate formation" evidence="11">
    <location>
        <position position="372"/>
    </location>
</feature>
<dbReference type="PANTHER" id="PTHR43284">
    <property type="entry name" value="ASPARAGINE SYNTHETASE (GLUTAMINE-HYDROLYZING)"/>
    <property type="match status" value="1"/>
</dbReference>
<evidence type="ECO:0000256" key="9">
    <source>
        <dbReference type="PIRSR" id="PIRSR001589-1"/>
    </source>
</evidence>
<dbReference type="SUPFAM" id="SSF52402">
    <property type="entry name" value="Adenine nucleotide alpha hydrolases-like"/>
    <property type="match status" value="1"/>
</dbReference>